<dbReference type="Proteomes" id="UP000077266">
    <property type="component" value="Unassembled WGS sequence"/>
</dbReference>
<dbReference type="AlphaFoldDB" id="A0A165NQ40"/>
<dbReference type="EMBL" id="KV425896">
    <property type="protein sequence ID" value="KZW01058.1"/>
    <property type="molecule type" value="Genomic_DNA"/>
</dbReference>
<name>A0A165NQ40_EXIGL</name>
<evidence type="ECO:0000313" key="2">
    <source>
        <dbReference type="Proteomes" id="UP000077266"/>
    </source>
</evidence>
<keyword evidence="2" id="KW-1185">Reference proteome</keyword>
<accession>A0A165NQ40</accession>
<dbReference type="InParanoid" id="A0A165NQ40"/>
<protein>
    <submittedName>
        <fullName evidence="1">Uncharacterized protein</fullName>
    </submittedName>
</protein>
<gene>
    <name evidence="1" type="ORF">EXIGLDRAFT_719458</name>
</gene>
<sequence length="77" mass="8289">MYRQLTSYSSERIRCSSSGRCRHAYPGQYGFIIPLPGLAGYYECSPEVASAARLPAYGSYGACGGDACRVHIACAPF</sequence>
<proteinExistence type="predicted"/>
<reference evidence="1 2" key="1">
    <citation type="journal article" date="2016" name="Mol. Biol. Evol.">
        <title>Comparative Genomics of Early-Diverging Mushroom-Forming Fungi Provides Insights into the Origins of Lignocellulose Decay Capabilities.</title>
        <authorList>
            <person name="Nagy L.G."/>
            <person name="Riley R."/>
            <person name="Tritt A."/>
            <person name="Adam C."/>
            <person name="Daum C."/>
            <person name="Floudas D."/>
            <person name="Sun H."/>
            <person name="Yadav J.S."/>
            <person name="Pangilinan J."/>
            <person name="Larsson K.H."/>
            <person name="Matsuura K."/>
            <person name="Barry K."/>
            <person name="Labutti K."/>
            <person name="Kuo R."/>
            <person name="Ohm R.A."/>
            <person name="Bhattacharya S.S."/>
            <person name="Shirouzu T."/>
            <person name="Yoshinaga Y."/>
            <person name="Martin F.M."/>
            <person name="Grigoriev I.V."/>
            <person name="Hibbett D.S."/>
        </authorList>
    </citation>
    <scope>NUCLEOTIDE SEQUENCE [LARGE SCALE GENOMIC DNA]</scope>
    <source>
        <strain evidence="1 2">HHB12029</strain>
    </source>
</reference>
<evidence type="ECO:0000313" key="1">
    <source>
        <dbReference type="EMBL" id="KZW01058.1"/>
    </source>
</evidence>
<organism evidence="1 2">
    <name type="scientific">Exidia glandulosa HHB12029</name>
    <dbReference type="NCBI Taxonomy" id="1314781"/>
    <lineage>
        <taxon>Eukaryota</taxon>
        <taxon>Fungi</taxon>
        <taxon>Dikarya</taxon>
        <taxon>Basidiomycota</taxon>
        <taxon>Agaricomycotina</taxon>
        <taxon>Agaricomycetes</taxon>
        <taxon>Auriculariales</taxon>
        <taxon>Exidiaceae</taxon>
        <taxon>Exidia</taxon>
    </lineage>
</organism>